<dbReference type="Proteomes" id="UP001230268">
    <property type="component" value="Unassembled WGS sequence"/>
</dbReference>
<name>A0AAD8LNX8_BABGI</name>
<gene>
    <name evidence="1" type="ORF">BgAZ_402560</name>
</gene>
<dbReference type="GO" id="GO:0003688">
    <property type="term" value="F:DNA replication origin binding"/>
    <property type="evidence" value="ECO:0007669"/>
    <property type="project" value="TreeGrafter"/>
</dbReference>
<protein>
    <submittedName>
        <fullName evidence="1">Uncharacterized protein</fullName>
    </submittedName>
</protein>
<reference evidence="1" key="1">
    <citation type="submission" date="2023-08" db="EMBL/GenBank/DDBJ databases">
        <title>Draft sequence of the Babesia gibsoni genome.</title>
        <authorList>
            <person name="Yamagishi J.Y."/>
            <person name="Xuan X.X."/>
        </authorList>
    </citation>
    <scope>NUCLEOTIDE SEQUENCE</scope>
    <source>
        <strain evidence="1">Azabu</strain>
    </source>
</reference>
<dbReference type="GO" id="GO:0005664">
    <property type="term" value="C:nuclear origin of replication recognition complex"/>
    <property type="evidence" value="ECO:0007669"/>
    <property type="project" value="TreeGrafter"/>
</dbReference>
<dbReference type="PANTHER" id="PTHR12705">
    <property type="entry name" value="ORIGIN RECOGNITION COMPLEX SUBUNIT 5"/>
    <property type="match status" value="1"/>
</dbReference>
<comment type="caution">
    <text evidence="1">The sequence shown here is derived from an EMBL/GenBank/DDBJ whole genome shotgun (WGS) entry which is preliminary data.</text>
</comment>
<dbReference type="GO" id="GO:0006270">
    <property type="term" value="P:DNA replication initiation"/>
    <property type="evidence" value="ECO:0007669"/>
    <property type="project" value="TreeGrafter"/>
</dbReference>
<keyword evidence="2" id="KW-1185">Reference proteome</keyword>
<sequence>MATPNNEGSGGFHEESELLRLFGDFADPVPTLQVISCIGSDAESFVREFLDDHKVPYGVIDSTVFAESRGTNPAPLMHWMWAHFMKDLTNSICRYLPNDGVRCSKFKHCEVRNPTDLYRLLKVISFSETDFNPEGRVKCIAVLVKEYQELLAHEPALLNMLLRLHEKLAHSKRRKCPYRKKVVVILMGPYPAPPEAIRNNSTIPSVYFRVLTPHDRAGRIIDDNKEYAINKGKELLPQARDDDIEFLFDGFVRYLVDVVYQWYSTDPESLDFYSRLLWPHFLEPFASCGPDALEDLEGIMSQLCRGVDGHVRHIIRNYRSRFISDLKDTSMAEGDIVRKQLYKFHGSRLAKYILMGATMAALSEPSRIRHRLHGRKIQKVKRYADIWRSRRCFDIMAWISNTEWVYTNNEPYKLLLDNIFYDQLLWVIDEGYVKPLSNINVWKMLPVSRSSRFWRIVDRLPSADLPWREHQYHPSNVGIDVYMNHMMSNSSRFLLCASKELILSVAQDLDIDLNEYIVL</sequence>
<evidence type="ECO:0000313" key="1">
    <source>
        <dbReference type="EMBL" id="KAK1442226.1"/>
    </source>
</evidence>
<accession>A0AAD8LNX8</accession>
<dbReference type="EMBL" id="JAVEPI010000004">
    <property type="protein sequence ID" value="KAK1442226.1"/>
    <property type="molecule type" value="Genomic_DNA"/>
</dbReference>
<organism evidence="1 2">
    <name type="scientific">Babesia gibsoni</name>
    <dbReference type="NCBI Taxonomy" id="33632"/>
    <lineage>
        <taxon>Eukaryota</taxon>
        <taxon>Sar</taxon>
        <taxon>Alveolata</taxon>
        <taxon>Apicomplexa</taxon>
        <taxon>Aconoidasida</taxon>
        <taxon>Piroplasmida</taxon>
        <taxon>Babesiidae</taxon>
        <taxon>Babesia</taxon>
    </lineage>
</organism>
<proteinExistence type="predicted"/>
<dbReference type="AlphaFoldDB" id="A0AAD8LNX8"/>
<dbReference type="PANTHER" id="PTHR12705:SF0">
    <property type="entry name" value="ORIGIN RECOGNITION COMPLEX SUBUNIT 5"/>
    <property type="match status" value="1"/>
</dbReference>
<evidence type="ECO:0000313" key="2">
    <source>
        <dbReference type="Proteomes" id="UP001230268"/>
    </source>
</evidence>
<dbReference type="InterPro" id="IPR020796">
    <property type="entry name" value="ORC5"/>
</dbReference>